<name>X1JEI0_9ZZZZ</name>
<gene>
    <name evidence="1" type="ORF">S03H2_68027</name>
</gene>
<sequence>MKHFSSPSFWDCYNKLPISIKELADRNFQTLKANPKHPSLHLKKVNKYWSVRVGIKYRAVAIEVE</sequence>
<proteinExistence type="predicted"/>
<feature type="non-terminal residue" evidence="1">
    <location>
        <position position="65"/>
    </location>
</feature>
<reference evidence="1" key="1">
    <citation type="journal article" date="2014" name="Front. Microbiol.">
        <title>High frequency of phylogenetically diverse reductive dehalogenase-homologous genes in deep subseafloor sedimentary metagenomes.</title>
        <authorList>
            <person name="Kawai M."/>
            <person name="Futagami T."/>
            <person name="Toyoda A."/>
            <person name="Takaki Y."/>
            <person name="Nishi S."/>
            <person name="Hori S."/>
            <person name="Arai W."/>
            <person name="Tsubouchi T."/>
            <person name="Morono Y."/>
            <person name="Uchiyama I."/>
            <person name="Ito T."/>
            <person name="Fujiyama A."/>
            <person name="Inagaki F."/>
            <person name="Takami H."/>
        </authorList>
    </citation>
    <scope>NUCLEOTIDE SEQUENCE</scope>
    <source>
        <strain evidence="1">Expedition CK06-06</strain>
    </source>
</reference>
<dbReference type="InterPro" id="IPR035093">
    <property type="entry name" value="RelE/ParE_toxin_dom_sf"/>
</dbReference>
<organism evidence="1">
    <name type="scientific">marine sediment metagenome</name>
    <dbReference type="NCBI Taxonomy" id="412755"/>
    <lineage>
        <taxon>unclassified sequences</taxon>
        <taxon>metagenomes</taxon>
        <taxon>ecological metagenomes</taxon>
    </lineage>
</organism>
<protein>
    <recommendedName>
        <fullName evidence="2">Cytotoxic translational repressor of toxin-antitoxin stability system</fullName>
    </recommendedName>
</protein>
<dbReference type="EMBL" id="BARU01044655">
    <property type="protein sequence ID" value="GAH79920.1"/>
    <property type="molecule type" value="Genomic_DNA"/>
</dbReference>
<evidence type="ECO:0000313" key="1">
    <source>
        <dbReference type="EMBL" id="GAH79920.1"/>
    </source>
</evidence>
<accession>X1JEI0</accession>
<dbReference type="AlphaFoldDB" id="X1JEI0"/>
<dbReference type="SUPFAM" id="SSF143011">
    <property type="entry name" value="RelE-like"/>
    <property type="match status" value="1"/>
</dbReference>
<evidence type="ECO:0008006" key="2">
    <source>
        <dbReference type="Google" id="ProtNLM"/>
    </source>
</evidence>
<comment type="caution">
    <text evidence="1">The sequence shown here is derived from an EMBL/GenBank/DDBJ whole genome shotgun (WGS) entry which is preliminary data.</text>
</comment>